<keyword evidence="4" id="KW-1185">Reference proteome</keyword>
<organism evidence="3 4">
    <name type="scientific">Herbiconiux gentiana</name>
    <dbReference type="NCBI Taxonomy" id="2970912"/>
    <lineage>
        <taxon>Bacteria</taxon>
        <taxon>Bacillati</taxon>
        <taxon>Actinomycetota</taxon>
        <taxon>Actinomycetes</taxon>
        <taxon>Micrococcales</taxon>
        <taxon>Microbacteriaceae</taxon>
        <taxon>Herbiconiux</taxon>
    </lineage>
</organism>
<keyword evidence="1" id="KW-0175">Coiled coil</keyword>
<evidence type="ECO:0008006" key="5">
    <source>
        <dbReference type="Google" id="ProtNLM"/>
    </source>
</evidence>
<feature type="coiled-coil region" evidence="1">
    <location>
        <begin position="73"/>
        <end position="100"/>
    </location>
</feature>
<accession>A0ABT2GCT6</accession>
<dbReference type="RefSeq" id="WP_259484977.1">
    <property type="nucleotide sequence ID" value="NZ_JANTEZ010000001.1"/>
</dbReference>
<evidence type="ECO:0000256" key="2">
    <source>
        <dbReference type="SAM" id="MobiDB-lite"/>
    </source>
</evidence>
<feature type="compositionally biased region" description="Basic residues" evidence="2">
    <location>
        <begin position="1"/>
        <end position="10"/>
    </location>
</feature>
<comment type="caution">
    <text evidence="3">The sequence shown here is derived from an EMBL/GenBank/DDBJ whole genome shotgun (WGS) entry which is preliminary data.</text>
</comment>
<evidence type="ECO:0000313" key="4">
    <source>
        <dbReference type="Proteomes" id="UP001165580"/>
    </source>
</evidence>
<name>A0ABT2GCT6_9MICO</name>
<evidence type="ECO:0000256" key="1">
    <source>
        <dbReference type="SAM" id="Coils"/>
    </source>
</evidence>
<protein>
    <recommendedName>
        <fullName evidence="5">Asparagine synthase</fullName>
    </recommendedName>
</protein>
<evidence type="ECO:0000313" key="3">
    <source>
        <dbReference type="EMBL" id="MCS5713447.1"/>
    </source>
</evidence>
<sequence length="211" mass="24362">MVRRRAKRPRWLASGEPIAPPEPLSSDEIDAAIADGMLIARFSAVMGLKNRLIVSALRDDENFDRSRAAEAAREVLAELAEEQESNLDHAQEVIEEAQSDRGVARHQHDYKARDLELLSARRRVYRDVAASIRRDAADDVAVALLVDDARTRAWEEISREIEARLDQVRATSNLVVDEEYVRHRAERMRRVREFDLWELEDSRALKARRRR</sequence>
<gene>
    <name evidence="3" type="ORF">NVV95_02640</name>
</gene>
<dbReference type="EMBL" id="JANTEZ010000001">
    <property type="protein sequence ID" value="MCS5713447.1"/>
    <property type="molecule type" value="Genomic_DNA"/>
</dbReference>
<proteinExistence type="predicted"/>
<feature type="region of interest" description="Disordered" evidence="2">
    <location>
        <begin position="1"/>
        <end position="24"/>
    </location>
</feature>
<dbReference type="Proteomes" id="UP001165580">
    <property type="component" value="Unassembled WGS sequence"/>
</dbReference>
<reference evidence="3" key="1">
    <citation type="submission" date="2022-08" db="EMBL/GenBank/DDBJ databases">
        <authorList>
            <person name="Deng Y."/>
            <person name="Han X.-F."/>
            <person name="Zhang Y.-Q."/>
        </authorList>
    </citation>
    <scope>NUCLEOTIDE SEQUENCE</scope>
    <source>
        <strain evidence="3">CPCC 205716</strain>
    </source>
</reference>